<gene>
    <name evidence="1" type="ORF">CU098_013240</name>
</gene>
<keyword evidence="2" id="KW-1185">Reference proteome</keyword>
<accession>A0A367KWL3</accession>
<name>A0A367KWL3_RHIST</name>
<dbReference type="OrthoDB" id="2203512at2759"/>
<evidence type="ECO:0008006" key="3">
    <source>
        <dbReference type="Google" id="ProtNLM"/>
    </source>
</evidence>
<proteinExistence type="predicted"/>
<dbReference type="AlphaFoldDB" id="A0A367KWL3"/>
<protein>
    <recommendedName>
        <fullName evidence="3">F-box domain-containing protein</fullName>
    </recommendedName>
</protein>
<evidence type="ECO:0000313" key="1">
    <source>
        <dbReference type="EMBL" id="RCI06599.1"/>
    </source>
</evidence>
<comment type="caution">
    <text evidence="1">The sequence shown here is derived from an EMBL/GenBank/DDBJ whole genome shotgun (WGS) entry which is preliminary data.</text>
</comment>
<evidence type="ECO:0000313" key="2">
    <source>
        <dbReference type="Proteomes" id="UP000253551"/>
    </source>
</evidence>
<dbReference type="EMBL" id="PJQM01000121">
    <property type="protein sequence ID" value="RCI06599.1"/>
    <property type="molecule type" value="Genomic_DNA"/>
</dbReference>
<reference evidence="1 2" key="1">
    <citation type="journal article" date="2018" name="G3 (Bethesda)">
        <title>Phylogenetic and Phylogenomic Definition of Rhizopus Species.</title>
        <authorList>
            <person name="Gryganskyi A.P."/>
            <person name="Golan J."/>
            <person name="Dolatabadi S."/>
            <person name="Mondo S."/>
            <person name="Robb S."/>
            <person name="Idnurm A."/>
            <person name="Muszewska A."/>
            <person name="Steczkiewicz K."/>
            <person name="Masonjones S."/>
            <person name="Liao H.L."/>
            <person name="Gajdeczka M.T."/>
            <person name="Anike F."/>
            <person name="Vuek A."/>
            <person name="Anishchenko I.M."/>
            <person name="Voigt K."/>
            <person name="de Hoog G.S."/>
            <person name="Smith M.E."/>
            <person name="Heitman J."/>
            <person name="Vilgalys R."/>
            <person name="Stajich J.E."/>
        </authorList>
    </citation>
    <scope>NUCLEOTIDE SEQUENCE [LARGE SCALE GENOMIC DNA]</scope>
    <source>
        <strain evidence="1 2">LSU 92-RS-03</strain>
    </source>
</reference>
<dbReference type="InterPro" id="IPR036047">
    <property type="entry name" value="F-box-like_dom_sf"/>
</dbReference>
<dbReference type="Proteomes" id="UP000253551">
    <property type="component" value="Unassembled WGS sequence"/>
</dbReference>
<organism evidence="1 2">
    <name type="scientific">Rhizopus stolonifer</name>
    <name type="common">Rhizopus nigricans</name>
    <dbReference type="NCBI Taxonomy" id="4846"/>
    <lineage>
        <taxon>Eukaryota</taxon>
        <taxon>Fungi</taxon>
        <taxon>Fungi incertae sedis</taxon>
        <taxon>Mucoromycota</taxon>
        <taxon>Mucoromycotina</taxon>
        <taxon>Mucoromycetes</taxon>
        <taxon>Mucorales</taxon>
        <taxon>Mucorineae</taxon>
        <taxon>Rhizopodaceae</taxon>
        <taxon>Rhizopus</taxon>
    </lineage>
</organism>
<sequence>MLQQLPLEIITHIASFIPLEQMAEFASTCQMCYFAVLPHVWHHLSIHNLSELDSVAQHLQSNRVWAQRVIQFVRKISLCSDQCRYSPKLAATMFGMVSTPPETKEQQESMVRKRLSTFGCQILALFPHVSHIVFDFVQAIRLFDMDTPIYRILPFYGSVSLVNYASDHTLLMHYLLSPFREMRQLKIQATPVVSLCDDLDASLLTEQDIRDIASLSLTCLQRLELSYLDANTRIETLQALLETLPHLDCLQLTWLFPLKDQPYKTLCQAFKEKRFALTMDSHHSQLCFRFQ</sequence>
<dbReference type="SUPFAM" id="SSF81383">
    <property type="entry name" value="F-box domain"/>
    <property type="match status" value="1"/>
</dbReference>